<keyword evidence="2" id="KW-1185">Reference proteome</keyword>
<sequence length="120" mass="12944">MLTTTPMAFLYTCFQEGRSMSRLSLTRSPVSPLASQGIPLPAQLTKSNAPVHIDVGGHMYTSSLATLTKYPDSRVVSIEVSPGETAPPHPPSAPPTALMTALSLRQEVSLCVEEYSEKKR</sequence>
<dbReference type="Gene3D" id="3.30.710.10">
    <property type="entry name" value="Potassium Channel Kv1.1, Chain A"/>
    <property type="match status" value="1"/>
</dbReference>
<dbReference type="EMBL" id="JAPTMU010000002">
    <property type="protein sequence ID" value="KAJ4947112.1"/>
    <property type="molecule type" value="Genomic_DNA"/>
</dbReference>
<protein>
    <submittedName>
        <fullName evidence="1">Uncharacterized protein</fullName>
    </submittedName>
</protein>
<evidence type="ECO:0000313" key="2">
    <source>
        <dbReference type="Proteomes" id="UP001219934"/>
    </source>
</evidence>
<gene>
    <name evidence="1" type="ORF">JOQ06_009153</name>
</gene>
<comment type="caution">
    <text evidence="1">The sequence shown here is derived from an EMBL/GenBank/DDBJ whole genome shotgun (WGS) entry which is preliminary data.</text>
</comment>
<proteinExistence type="predicted"/>
<accession>A0AAD6BRQ1</accession>
<dbReference type="SUPFAM" id="SSF54695">
    <property type="entry name" value="POZ domain"/>
    <property type="match status" value="1"/>
</dbReference>
<evidence type="ECO:0000313" key="1">
    <source>
        <dbReference type="EMBL" id="KAJ4947112.1"/>
    </source>
</evidence>
<dbReference type="AlphaFoldDB" id="A0AAD6BRQ1"/>
<name>A0AAD6BRQ1_9TELE</name>
<dbReference type="InterPro" id="IPR011333">
    <property type="entry name" value="SKP1/BTB/POZ_sf"/>
</dbReference>
<feature type="non-terminal residue" evidence="1">
    <location>
        <position position="1"/>
    </location>
</feature>
<reference evidence="1" key="1">
    <citation type="submission" date="2022-11" db="EMBL/GenBank/DDBJ databases">
        <title>Chromosome-level genome of Pogonophryne albipinna.</title>
        <authorList>
            <person name="Jo E."/>
        </authorList>
    </citation>
    <scope>NUCLEOTIDE SEQUENCE</scope>
    <source>
        <strain evidence="1">SGF0006</strain>
        <tissue evidence="1">Muscle</tissue>
    </source>
</reference>
<organism evidence="1 2">
    <name type="scientific">Pogonophryne albipinna</name>
    <dbReference type="NCBI Taxonomy" id="1090488"/>
    <lineage>
        <taxon>Eukaryota</taxon>
        <taxon>Metazoa</taxon>
        <taxon>Chordata</taxon>
        <taxon>Craniata</taxon>
        <taxon>Vertebrata</taxon>
        <taxon>Euteleostomi</taxon>
        <taxon>Actinopterygii</taxon>
        <taxon>Neopterygii</taxon>
        <taxon>Teleostei</taxon>
        <taxon>Neoteleostei</taxon>
        <taxon>Acanthomorphata</taxon>
        <taxon>Eupercaria</taxon>
        <taxon>Perciformes</taxon>
        <taxon>Notothenioidei</taxon>
        <taxon>Pogonophryne</taxon>
    </lineage>
</organism>
<dbReference type="Proteomes" id="UP001219934">
    <property type="component" value="Unassembled WGS sequence"/>
</dbReference>